<dbReference type="AlphaFoldDB" id="U6GQZ4"/>
<gene>
    <name evidence="2" type="ORF">EPH_0010990</name>
</gene>
<reference evidence="2" key="2">
    <citation type="submission" date="2013-10" db="EMBL/GenBank/DDBJ databases">
        <authorList>
            <person name="Aslett M."/>
        </authorList>
    </citation>
    <scope>NUCLEOTIDE SEQUENCE [LARGE SCALE GENOMIC DNA]</scope>
    <source>
        <strain evidence="2">Houghton</strain>
    </source>
</reference>
<evidence type="ECO:0000256" key="1">
    <source>
        <dbReference type="SAM" id="MobiDB-lite"/>
    </source>
</evidence>
<dbReference type="EMBL" id="HG692398">
    <property type="protein sequence ID" value="CDI82661.1"/>
    <property type="molecule type" value="Genomic_DNA"/>
</dbReference>
<protein>
    <recommendedName>
        <fullName evidence="4">AP2/ERF domain-containing protein</fullName>
    </recommendedName>
</protein>
<proteinExistence type="predicted"/>
<evidence type="ECO:0000313" key="2">
    <source>
        <dbReference type="EMBL" id="CDI82661.1"/>
    </source>
</evidence>
<dbReference type="OrthoDB" id="346215at2759"/>
<feature type="compositionally biased region" description="Low complexity" evidence="1">
    <location>
        <begin position="804"/>
        <end position="820"/>
    </location>
</feature>
<feature type="region of interest" description="Disordered" evidence="1">
    <location>
        <begin position="33"/>
        <end position="92"/>
    </location>
</feature>
<sequence length="1119" mass="120661">MHRGSCVEPSAPASIEASRSYCLTREFLGDEATGLGAAKRTRRGLRPGGVASGDGAPAKRLRAPAQDEFASVAVSAEKRASDSSGRADGEEERWRLLEQLSQVIPAAGTLLPEEPQASHYQETSQPAVSDVLDWEACNRALDRLVRASKPQSSLAVEWDSGPSSHSRDLGLFDLPIEASTDLHATAGSNFHDRTEHLASLLGDSAEGSSFCVAKGDLGAKRTTSNAVDPMKERQRRELQHKKTLDLASQIVSRFRGARRPGVLQLLHRFFSCSSRQVRDPQELEKLVGACCYIIARQQGDDMTLNDVTAQLERRQGSKGRQRCRCISRWVVKVCGKLQLRCLPRHGDAEALASNALRRICCHLKLLLTQQEQQELLLLQSLKEAYRQCLRQEAAAGPVEGSTVQQQQKDAALAELDDEDLLGLLLLQQQEEAAANAPSVESGLGSSEGDIPDVDAFLKQFDSDCTAKRTQIEDEAWEQPAATAESVVSLGADGSLQLSVSPGRKAGNAGSRLGEWDSVAPSEAPLLGGEATDPAALDAQIQQHECVLRLLRLLPSAQRIKLDHSIWLQKQRKLALQQLREQSSLVIKCVGLLQQLTSVAFAAAAKRGCLPAPTGVSETCSRDDVEALETPQVEAKPTDAQQGVPAEGEDPLDEHWRACGRCDAISTAAHFVIVFECLQVPVFQRVVLEALEVDRRSVYNRRREQLHLTISIFRRLPDAGDVTVKTLGRLLMSAVNDPETTNKLLRIAETVPLRPPAGEGLDSPPEERPGASCQTSGHFSNQTVSRSSAEDLSSRSSGNHRGHSPTRLPSPALPSRSPTPLGEAVTHKDLCDAETISSTAAAAALRELEEGDPVLAETPMARVVSLQYERTQQRWVCKWREGLGTGGRWHRRCFSVVKYGEDGAHTLAAAVAKKLRDRRNQEANGLKNGTALPSDVSPPAADVTPNGGASKRGPKGVTPTEAAPHNQRHAGIASRARNRRSAAAARAAPADAGAPSSHDAGTSYSFSHIGEGKRDSVLANIPADPNLSTVVASAAYSDEMERLAQLLRKARSNPLLAKWLDERAPPPGAAALRAAAESIVPYLALQTEADKAPAGTSVSLRQQQQALHRRGRVTGAREGM</sequence>
<feature type="compositionally biased region" description="Polar residues" evidence="1">
    <location>
        <begin position="771"/>
        <end position="783"/>
    </location>
</feature>
<keyword evidence="3" id="KW-1185">Reference proteome</keyword>
<reference evidence="2" key="1">
    <citation type="submission" date="2013-10" db="EMBL/GenBank/DDBJ databases">
        <title>Genomic analysis of the causative agents of coccidiosis in chickens.</title>
        <authorList>
            <person name="Reid A.J."/>
            <person name="Blake D."/>
            <person name="Billington K."/>
            <person name="Browne H."/>
            <person name="Dunn M."/>
            <person name="Hung S."/>
            <person name="Kawahara F."/>
            <person name="Miranda-Saavedra D."/>
            <person name="Mourier T."/>
            <person name="Nagra H."/>
            <person name="Otto T.D."/>
            <person name="Rawlings N."/>
            <person name="Sanchez A."/>
            <person name="Sanders M."/>
            <person name="Subramaniam C."/>
            <person name="Tay Y."/>
            <person name="Dear P."/>
            <person name="Doerig C."/>
            <person name="Gruber A."/>
            <person name="Parkinson J."/>
            <person name="Shirley M."/>
            <person name="Wan K.L."/>
            <person name="Berriman M."/>
            <person name="Tomley F."/>
            <person name="Pain A."/>
        </authorList>
    </citation>
    <scope>NUCLEOTIDE SEQUENCE [LARGE SCALE GENOMIC DNA]</scope>
    <source>
        <strain evidence="2">Houghton</strain>
    </source>
</reference>
<dbReference type="Gene3D" id="1.20.5.2050">
    <property type="match status" value="1"/>
</dbReference>
<feature type="region of interest" description="Disordered" evidence="1">
    <location>
        <begin position="918"/>
        <end position="1006"/>
    </location>
</feature>
<dbReference type="Proteomes" id="UP000018201">
    <property type="component" value="Unassembled WGS sequence"/>
</dbReference>
<accession>U6GQZ4</accession>
<feature type="region of interest" description="Disordered" evidence="1">
    <location>
        <begin position="746"/>
        <end position="823"/>
    </location>
</feature>
<feature type="compositionally biased region" description="Low complexity" evidence="1">
    <location>
        <begin position="969"/>
        <end position="999"/>
    </location>
</feature>
<feature type="region of interest" description="Disordered" evidence="1">
    <location>
        <begin position="628"/>
        <end position="649"/>
    </location>
</feature>
<organism evidence="2 3">
    <name type="scientific">Eimeria praecox</name>
    <dbReference type="NCBI Taxonomy" id="51316"/>
    <lineage>
        <taxon>Eukaryota</taxon>
        <taxon>Sar</taxon>
        <taxon>Alveolata</taxon>
        <taxon>Apicomplexa</taxon>
        <taxon>Conoidasida</taxon>
        <taxon>Coccidia</taxon>
        <taxon>Eucoccidiorida</taxon>
        <taxon>Eimeriorina</taxon>
        <taxon>Eimeriidae</taxon>
        <taxon>Eimeria</taxon>
    </lineage>
</organism>
<name>U6GQZ4_9EIME</name>
<evidence type="ECO:0008006" key="4">
    <source>
        <dbReference type="Google" id="ProtNLM"/>
    </source>
</evidence>
<evidence type="ECO:0000313" key="3">
    <source>
        <dbReference type="Proteomes" id="UP000018201"/>
    </source>
</evidence>
<feature type="compositionally biased region" description="Polar residues" evidence="1">
    <location>
        <begin position="1095"/>
        <end position="1105"/>
    </location>
</feature>
<dbReference type="VEuPathDB" id="ToxoDB:EPH_0010990"/>
<feature type="compositionally biased region" description="Basic and acidic residues" evidence="1">
    <location>
        <begin position="76"/>
        <end position="92"/>
    </location>
</feature>
<feature type="region of interest" description="Disordered" evidence="1">
    <location>
        <begin position="1093"/>
        <end position="1119"/>
    </location>
</feature>